<reference evidence="11 12" key="1">
    <citation type="submission" date="2018-07" db="EMBL/GenBank/DDBJ databases">
        <title>A high quality draft genome assembly of the barn swallow (H. rustica rustica).</title>
        <authorList>
            <person name="Formenti G."/>
            <person name="Chiara M."/>
            <person name="Poveda L."/>
            <person name="Francoijs K.-J."/>
            <person name="Bonisoli-Alquati A."/>
            <person name="Canova L."/>
            <person name="Gianfranceschi L."/>
            <person name="Horner D.S."/>
            <person name="Saino N."/>
        </authorList>
    </citation>
    <scope>NUCLEOTIDE SEQUENCE [LARGE SCALE GENOMIC DNA]</scope>
    <source>
        <strain evidence="11">Chelidonia</strain>
        <tissue evidence="11">Blood</tissue>
    </source>
</reference>
<dbReference type="PROSITE" id="PS50229">
    <property type="entry name" value="WH1"/>
    <property type="match status" value="2"/>
</dbReference>
<accession>A0A3M0K931</accession>
<dbReference type="OrthoDB" id="5786858at2759"/>
<feature type="compositionally biased region" description="Polar residues" evidence="8">
    <location>
        <begin position="761"/>
        <end position="771"/>
    </location>
</feature>
<evidence type="ECO:0000256" key="7">
    <source>
        <dbReference type="ARBA" id="ARBA00039299"/>
    </source>
</evidence>
<dbReference type="Pfam" id="PF00568">
    <property type="entry name" value="WH1"/>
    <property type="match status" value="2"/>
</dbReference>
<keyword evidence="6" id="KW-0968">Cytoplasmic vesicle</keyword>
<dbReference type="STRING" id="333673.A0A3M0K931"/>
<evidence type="ECO:0000259" key="10">
    <source>
        <dbReference type="PROSITE" id="PS51488"/>
    </source>
</evidence>
<keyword evidence="4" id="KW-0963">Cytoplasm</keyword>
<feature type="region of interest" description="Disordered" evidence="8">
    <location>
        <begin position="742"/>
        <end position="786"/>
    </location>
</feature>
<dbReference type="InterPro" id="IPR011993">
    <property type="entry name" value="PH-like_dom_sf"/>
</dbReference>
<dbReference type="SUPFAM" id="SSF50729">
    <property type="entry name" value="PH domain-like"/>
    <property type="match status" value="2"/>
</dbReference>
<dbReference type="GO" id="GO:0019901">
    <property type="term" value="F:protein kinase binding"/>
    <property type="evidence" value="ECO:0007669"/>
    <property type="project" value="TreeGrafter"/>
</dbReference>
<dbReference type="InterPro" id="IPR000697">
    <property type="entry name" value="WH1/EVH1_dom"/>
</dbReference>
<evidence type="ECO:0000256" key="3">
    <source>
        <dbReference type="ARBA" id="ARBA00022475"/>
    </source>
</evidence>
<dbReference type="GO" id="GO:0030658">
    <property type="term" value="C:transport vesicle membrane"/>
    <property type="evidence" value="ECO:0007669"/>
    <property type="project" value="UniProtKB-SubCell"/>
</dbReference>
<dbReference type="AlphaFoldDB" id="A0A3M0K931"/>
<dbReference type="EMBL" id="QRBI01000119">
    <property type="protein sequence ID" value="RMC07844.1"/>
    <property type="molecule type" value="Genomic_DNA"/>
</dbReference>
<dbReference type="Gene3D" id="2.30.29.30">
    <property type="entry name" value="Pleckstrin-homology domain (PH domain)/Phosphotyrosine-binding domain (PTB)"/>
    <property type="match status" value="2"/>
</dbReference>
<evidence type="ECO:0000256" key="4">
    <source>
        <dbReference type="ARBA" id="ARBA00022490"/>
    </source>
</evidence>
<evidence type="ECO:0000256" key="6">
    <source>
        <dbReference type="ARBA" id="ARBA00023329"/>
    </source>
</evidence>
<evidence type="ECO:0000256" key="5">
    <source>
        <dbReference type="ARBA" id="ARBA00023136"/>
    </source>
</evidence>
<name>A0A3M0K931_HIRRU</name>
<dbReference type="PANTHER" id="PTHR11202">
    <property type="entry name" value="SPROUTY-RELATED, EVH1 DOMAIN-CONTAINING PROTEIN FAMILY MEMBER"/>
    <property type="match status" value="1"/>
</dbReference>
<gene>
    <name evidence="11" type="ORF">DUI87_15313</name>
</gene>
<feature type="region of interest" description="Disordered" evidence="8">
    <location>
        <begin position="1007"/>
        <end position="1026"/>
    </location>
</feature>
<keyword evidence="5" id="KW-0472">Membrane</keyword>
<keyword evidence="3" id="KW-1003">Cell membrane</keyword>
<dbReference type="PROSITE" id="PS51227">
    <property type="entry name" value="SPR"/>
    <property type="match status" value="2"/>
</dbReference>
<evidence type="ECO:0000313" key="11">
    <source>
        <dbReference type="EMBL" id="RMC07844.1"/>
    </source>
</evidence>
<dbReference type="SMART" id="SM00461">
    <property type="entry name" value="WH1"/>
    <property type="match status" value="2"/>
</dbReference>
<dbReference type="InterPro" id="IPR041937">
    <property type="entry name" value="SPRE_EVH1"/>
</dbReference>
<feature type="domain" description="KBD" evidence="10">
    <location>
        <begin position="817"/>
        <end position="871"/>
    </location>
</feature>
<dbReference type="PROSITE" id="PS51488">
    <property type="entry name" value="KBD"/>
    <property type="match status" value="2"/>
</dbReference>
<evidence type="ECO:0000256" key="1">
    <source>
        <dbReference type="ARBA" id="ARBA00004360"/>
    </source>
</evidence>
<keyword evidence="12" id="KW-1185">Reference proteome</keyword>
<dbReference type="GO" id="GO:0043409">
    <property type="term" value="P:negative regulation of MAPK cascade"/>
    <property type="evidence" value="ECO:0007669"/>
    <property type="project" value="TreeGrafter"/>
</dbReference>
<sequence>MTAVNKVTEFRSPHHKYSSSCSEDGLLLLQPLSQLFEFAVPPPCWLFRVGQADNLEQPWNMLAGCHAAGYRYLINCNGPGARYGPDDLNRADFHLLSSGVQMKGDTFASDSYIVRVKAVVMTRDDSSGGWLPQEGGGLSRVGVCKVTYPEGNGRSGFLIHGERQKDKLVVLECFVKKDLVYTKANPTFHHWKVDNRKFGLTFQSPADARAFDRGVRKAIEDLIEGSTTSSSTLHNEAEVGDDDVFTAHPQPKQSWVPCPGNGGDALSKDEVELPTGGPRSCCEELWLLQKDAFGKDHMFTCVESTVPLCQFVTLRDLGGKHQCLSQRGNSADTAFVTQAVPLVSPTRSHHELLYGRNATDSSSNSSQKREQPVRTLASPASCEHRRICTRGHLHDHYSSDHYHLEQSVGPRSYRHVNFPDDDEEIVRINPREKIWMTGYKDYRHAPARGKSFDPDDMDSYVRFAKSEASKHEYTYPYVDNSDFDLGEDTKVAVIKTQPVKFKPRRKEDDERSRCVYCRDMFNHEENKRGQCQDAPDRVKTWIHRVSCMWCADTMLCHCMSDPEGDYTDPCSCDTSDEMFCLRWMALIALSFIAPWARYGPDDLNRADFHLLSSGVQMKGDTFASDSYIVRVKAVVMTRDDSSGGWLPQEGGGLSRVGVCKVTYPEGNGRSGFLIHGERQKDKLVVLECFVKKDLVYTKANPTFHHWKVDNRKFGLTFQSPADARAFDRGVRKAIEDLIEGSTTSSSTLHNEAEVGDDDVFTNATDSSSNSSQKREQPVRTLASPASCEHRRICTRGHLHDHYSSDHYHLEQSVGPRSYRHVNFPDDDEEIVRINPREKIWMTGYEDYRHAPARGKSFDPDDMDSYVRFAKSEASKHEYTYPYVDNSDFDLGEDTKGAVIKTQPVKFKPRRKEDGERSRCVYCRDMFNHEENKRGQCQDAPDRVKTCIHRVSCMWCADTMLYHCMSDPEGDYTDPCSCDTSDEMFCLRWMALIALSFIAPWLRGEKGGAGEGLREQGPPSRFAEGTRSGFAATGKERRLRCLALPSLLREV</sequence>
<organism evidence="11 12">
    <name type="scientific">Hirundo rustica rustica</name>
    <dbReference type="NCBI Taxonomy" id="333673"/>
    <lineage>
        <taxon>Eukaryota</taxon>
        <taxon>Metazoa</taxon>
        <taxon>Chordata</taxon>
        <taxon>Craniata</taxon>
        <taxon>Vertebrata</taxon>
        <taxon>Euteleostomi</taxon>
        <taxon>Archelosauria</taxon>
        <taxon>Archosauria</taxon>
        <taxon>Dinosauria</taxon>
        <taxon>Saurischia</taxon>
        <taxon>Theropoda</taxon>
        <taxon>Coelurosauria</taxon>
        <taxon>Aves</taxon>
        <taxon>Neognathae</taxon>
        <taxon>Neoaves</taxon>
        <taxon>Telluraves</taxon>
        <taxon>Australaves</taxon>
        <taxon>Passeriformes</taxon>
        <taxon>Sylvioidea</taxon>
        <taxon>Hirundinidae</taxon>
        <taxon>Hirundo</taxon>
    </lineage>
</organism>
<dbReference type="GO" id="GO:0005886">
    <property type="term" value="C:plasma membrane"/>
    <property type="evidence" value="ECO:0007669"/>
    <property type="project" value="UniProtKB-SubCell"/>
</dbReference>
<evidence type="ECO:0000313" key="12">
    <source>
        <dbReference type="Proteomes" id="UP000269221"/>
    </source>
</evidence>
<feature type="domain" description="WH1" evidence="9">
    <location>
        <begin position="620"/>
        <end position="737"/>
    </location>
</feature>
<dbReference type="Pfam" id="PF05210">
    <property type="entry name" value="Sprouty"/>
    <property type="match status" value="2"/>
</dbReference>
<feature type="region of interest" description="Disordered" evidence="8">
    <location>
        <begin position="355"/>
        <end position="377"/>
    </location>
</feature>
<dbReference type="Proteomes" id="UP000269221">
    <property type="component" value="Unassembled WGS sequence"/>
</dbReference>
<dbReference type="InterPro" id="IPR007875">
    <property type="entry name" value="Sprouty"/>
</dbReference>
<dbReference type="PANTHER" id="PTHR11202:SF11">
    <property type="entry name" value="SPROUTY-RELATED, EVH1 DOMAIN-CONTAINING PROTEIN 2"/>
    <property type="match status" value="1"/>
</dbReference>
<evidence type="ECO:0000259" key="9">
    <source>
        <dbReference type="PROSITE" id="PS50229"/>
    </source>
</evidence>
<evidence type="ECO:0000256" key="8">
    <source>
        <dbReference type="SAM" id="MobiDB-lite"/>
    </source>
</evidence>
<dbReference type="FunFam" id="2.30.29.30:FF:000052">
    <property type="entry name" value="Sprouty-related, EVH1 domain containing 2"/>
    <property type="match status" value="2"/>
</dbReference>
<dbReference type="CDD" id="cd10574">
    <property type="entry name" value="EVH1_SPRED-like"/>
    <property type="match status" value="2"/>
</dbReference>
<protein>
    <recommendedName>
        <fullName evidence="7">Sprouty-related, EVH1 domain-containing protein 2</fullName>
    </recommendedName>
</protein>
<evidence type="ECO:0000256" key="2">
    <source>
        <dbReference type="ARBA" id="ARBA00004413"/>
    </source>
</evidence>
<comment type="subcellular location">
    <subcellularLocation>
        <location evidence="2">Cell membrane</location>
        <topology evidence="2">Peripheral membrane protein</topology>
        <orientation evidence="2">Cytoplasmic side</orientation>
    </subcellularLocation>
    <subcellularLocation>
        <location evidence="1">Cytoplasmic vesicle</location>
        <location evidence="1">Secretory vesicle membrane</location>
        <topology evidence="1">Peripheral membrane protein</topology>
        <orientation evidence="1">Cytoplasmic side</orientation>
    </subcellularLocation>
</comment>
<proteinExistence type="predicted"/>
<comment type="caution">
    <text evidence="11">The sequence shown here is derived from an EMBL/GenBank/DDBJ whole genome shotgun (WGS) entry which is preliminary data.</text>
</comment>
<dbReference type="InterPro" id="IPR023337">
    <property type="entry name" value="KBD"/>
</dbReference>
<feature type="domain" description="KBD" evidence="10">
    <location>
        <begin position="412"/>
        <end position="466"/>
    </location>
</feature>
<feature type="domain" description="WH1" evidence="9">
    <location>
        <begin position="105"/>
        <end position="222"/>
    </location>
</feature>